<dbReference type="SMART" id="SM00710">
    <property type="entry name" value="PbH1"/>
    <property type="match status" value="5"/>
</dbReference>
<feature type="chain" id="PRO_5002204843" description="galacturonan 1,4-alpha-galacturonidase" evidence="17">
    <location>
        <begin position="22"/>
        <end position="430"/>
    </location>
</feature>
<keyword evidence="3" id="KW-0964">Secreted</keyword>
<comment type="similarity">
    <text evidence="2 16">Belongs to the glycosyl hydrolase 28 family.</text>
</comment>
<evidence type="ECO:0000256" key="12">
    <source>
        <dbReference type="ARBA" id="ARBA00023326"/>
    </source>
</evidence>
<evidence type="ECO:0000256" key="1">
    <source>
        <dbReference type="ARBA" id="ARBA00004613"/>
    </source>
</evidence>
<keyword evidence="8" id="KW-0325">Glycoprotein</keyword>
<evidence type="ECO:0000256" key="8">
    <source>
        <dbReference type="ARBA" id="ARBA00023180"/>
    </source>
</evidence>
<dbReference type="AlphaFoldDB" id="A0A0C9VMF3"/>
<keyword evidence="7" id="KW-1015">Disulfide bond</keyword>
<evidence type="ECO:0000256" key="16">
    <source>
        <dbReference type="RuleBase" id="RU361169"/>
    </source>
</evidence>
<dbReference type="Gene3D" id="2.160.20.10">
    <property type="entry name" value="Single-stranded right-handed beta-helix, Pectin lyase-like"/>
    <property type="match status" value="1"/>
</dbReference>
<name>A0A0C9VMF3_9AGAM</name>
<dbReference type="InterPro" id="IPR011050">
    <property type="entry name" value="Pectin_lyase_fold/virulence"/>
</dbReference>
<dbReference type="PANTHER" id="PTHR31736">
    <property type="match status" value="1"/>
</dbReference>
<evidence type="ECO:0000256" key="15">
    <source>
        <dbReference type="ARBA" id="ARBA00048766"/>
    </source>
</evidence>
<evidence type="ECO:0000256" key="9">
    <source>
        <dbReference type="ARBA" id="ARBA00023277"/>
    </source>
</evidence>
<dbReference type="GO" id="GO:0045490">
    <property type="term" value="P:pectin catabolic process"/>
    <property type="evidence" value="ECO:0007669"/>
    <property type="project" value="UniProtKB-ARBA"/>
</dbReference>
<evidence type="ECO:0000256" key="5">
    <source>
        <dbReference type="ARBA" id="ARBA00022737"/>
    </source>
</evidence>
<evidence type="ECO:0000256" key="3">
    <source>
        <dbReference type="ARBA" id="ARBA00022525"/>
    </source>
</evidence>
<dbReference type="InterPro" id="IPR000743">
    <property type="entry name" value="Glyco_hydro_28"/>
</dbReference>
<evidence type="ECO:0000313" key="18">
    <source>
        <dbReference type="EMBL" id="KIJ58825.1"/>
    </source>
</evidence>
<dbReference type="Proteomes" id="UP000053820">
    <property type="component" value="Unassembled WGS sequence"/>
</dbReference>
<keyword evidence="12" id="KW-0624">Polysaccharide degradation</keyword>
<comment type="function">
    <text evidence="13">Specific in hydrolyzing the terminal glycosidic bond of polygalacturonic acid and oligogalacturonates.</text>
</comment>
<keyword evidence="5" id="KW-0677">Repeat</keyword>
<reference evidence="18 19" key="1">
    <citation type="submission" date="2014-04" db="EMBL/GenBank/DDBJ databases">
        <title>Evolutionary Origins and Diversification of the Mycorrhizal Mutualists.</title>
        <authorList>
            <consortium name="DOE Joint Genome Institute"/>
            <consortium name="Mycorrhizal Genomics Consortium"/>
            <person name="Kohler A."/>
            <person name="Kuo A."/>
            <person name="Nagy L.G."/>
            <person name="Floudas D."/>
            <person name="Copeland A."/>
            <person name="Barry K.W."/>
            <person name="Cichocki N."/>
            <person name="Veneault-Fourrey C."/>
            <person name="LaButti K."/>
            <person name="Lindquist E.A."/>
            <person name="Lipzen A."/>
            <person name="Lundell T."/>
            <person name="Morin E."/>
            <person name="Murat C."/>
            <person name="Riley R."/>
            <person name="Ohm R."/>
            <person name="Sun H."/>
            <person name="Tunlid A."/>
            <person name="Henrissat B."/>
            <person name="Grigoriev I.V."/>
            <person name="Hibbett D.S."/>
            <person name="Martin F."/>
        </authorList>
    </citation>
    <scope>NUCLEOTIDE SEQUENCE [LARGE SCALE GENOMIC DNA]</scope>
    <source>
        <strain evidence="18 19">MD-312</strain>
    </source>
</reference>
<proteinExistence type="inferred from homology"/>
<dbReference type="OrthoDB" id="187139at2759"/>
<evidence type="ECO:0000256" key="14">
    <source>
        <dbReference type="ARBA" id="ARBA00038933"/>
    </source>
</evidence>
<evidence type="ECO:0000256" key="17">
    <source>
        <dbReference type="SAM" id="SignalP"/>
    </source>
</evidence>
<evidence type="ECO:0000256" key="6">
    <source>
        <dbReference type="ARBA" id="ARBA00022801"/>
    </source>
</evidence>
<feature type="signal peptide" evidence="17">
    <location>
        <begin position="1"/>
        <end position="21"/>
    </location>
</feature>
<dbReference type="GO" id="GO:0071555">
    <property type="term" value="P:cell wall organization"/>
    <property type="evidence" value="ECO:0007669"/>
    <property type="project" value="UniProtKB-KW"/>
</dbReference>
<evidence type="ECO:0000256" key="4">
    <source>
        <dbReference type="ARBA" id="ARBA00022729"/>
    </source>
</evidence>
<protein>
    <recommendedName>
        <fullName evidence="14">galacturonan 1,4-alpha-galacturonidase</fullName>
        <ecNumber evidence="14">3.2.1.67</ecNumber>
    </recommendedName>
</protein>
<dbReference type="GO" id="GO:0005576">
    <property type="term" value="C:extracellular region"/>
    <property type="evidence" value="ECO:0007669"/>
    <property type="project" value="UniProtKB-SubCell"/>
</dbReference>
<dbReference type="Pfam" id="PF00295">
    <property type="entry name" value="Glyco_hydro_28"/>
    <property type="match status" value="1"/>
</dbReference>
<accession>A0A0C9VMF3</accession>
<keyword evidence="4 17" id="KW-0732">Signal</keyword>
<dbReference type="GO" id="GO:0047911">
    <property type="term" value="F:galacturan 1,4-alpha-galacturonidase activity"/>
    <property type="evidence" value="ECO:0007669"/>
    <property type="project" value="UniProtKB-EC"/>
</dbReference>
<evidence type="ECO:0000256" key="13">
    <source>
        <dbReference type="ARBA" id="ARBA00037312"/>
    </source>
</evidence>
<dbReference type="PANTHER" id="PTHR31736:SF12">
    <property type="entry name" value="EXO-POLYGALACTURONASE, PUTATIVE-RELATED"/>
    <property type="match status" value="1"/>
</dbReference>
<dbReference type="SUPFAM" id="SSF51126">
    <property type="entry name" value="Pectin lyase-like"/>
    <property type="match status" value="1"/>
</dbReference>
<dbReference type="HOGENOM" id="CLU_016031_1_1_1"/>
<organism evidence="18 19">
    <name type="scientific">Hydnomerulius pinastri MD-312</name>
    <dbReference type="NCBI Taxonomy" id="994086"/>
    <lineage>
        <taxon>Eukaryota</taxon>
        <taxon>Fungi</taxon>
        <taxon>Dikarya</taxon>
        <taxon>Basidiomycota</taxon>
        <taxon>Agaricomycotina</taxon>
        <taxon>Agaricomycetes</taxon>
        <taxon>Agaricomycetidae</taxon>
        <taxon>Boletales</taxon>
        <taxon>Boletales incertae sedis</taxon>
        <taxon>Leucogyrophana</taxon>
    </lineage>
</organism>
<keyword evidence="6 16" id="KW-0378">Hydrolase</keyword>
<comment type="subcellular location">
    <subcellularLocation>
        <location evidence="1">Secreted</location>
    </subcellularLocation>
</comment>
<dbReference type="EC" id="3.2.1.67" evidence="14"/>
<comment type="catalytic activity">
    <reaction evidence="15">
        <text>[(1-&gt;4)-alpha-D-galacturonosyl](n) + H2O = alpha-D-galacturonate + [(1-&gt;4)-alpha-D-galacturonosyl](n-1)</text>
        <dbReference type="Rhea" id="RHEA:14117"/>
        <dbReference type="Rhea" id="RHEA-COMP:14570"/>
        <dbReference type="Rhea" id="RHEA-COMP:14572"/>
        <dbReference type="ChEBI" id="CHEBI:15377"/>
        <dbReference type="ChEBI" id="CHEBI:58658"/>
        <dbReference type="ChEBI" id="CHEBI:140523"/>
        <dbReference type="EC" id="3.2.1.67"/>
    </reaction>
</comment>
<evidence type="ECO:0000256" key="10">
    <source>
        <dbReference type="ARBA" id="ARBA00023295"/>
    </source>
</evidence>
<dbReference type="InterPro" id="IPR012334">
    <property type="entry name" value="Pectin_lyas_fold"/>
</dbReference>
<sequence length="430" mass="46270">MTLHRVSALLFFIALAPGLNAWPGDNGVCTIIPKGNGRDDSDQLLAAVSAPDCQEIVLPQPYTYSIQQRLRTDLSNKVLNVYGTLSFSDDLAYWINNSWWTDFQNLQAAWIATGDNWVMSGGGFNQGGIYGNGQAWYTRAAGYGNQPGRPMSLYIANASNALVKDFSVVQPQFWAVFVDQSKNITLDGLYVNATNTDPGEPAGSDWVVNTDGIDTYRSDQITIKNWVIQNGDDCVAFKGNSTNIFVSNVTCHGSDGIAFGSLGQYPDRVDYVQNITVKDVTLVPSETNGNPTGAAYFKAWVGVSLGGPPPNGGGGGTGLVNNVTLENFTFENVSLPLYLQSCLTYSGVNVTQYCNTSTLEFENILVKNFQGTSSGVNNGSVVSLLCSPAAPCHNFEFVDYDVTAPAPYTPEYTCQNAINVTGIDCTSPIS</sequence>
<dbReference type="GO" id="GO:0004650">
    <property type="term" value="F:polygalacturonase activity"/>
    <property type="evidence" value="ECO:0007669"/>
    <property type="project" value="InterPro"/>
</dbReference>
<evidence type="ECO:0000256" key="2">
    <source>
        <dbReference type="ARBA" id="ARBA00008834"/>
    </source>
</evidence>
<keyword evidence="11" id="KW-0961">Cell wall biogenesis/degradation</keyword>
<evidence type="ECO:0000256" key="11">
    <source>
        <dbReference type="ARBA" id="ARBA00023316"/>
    </source>
</evidence>
<evidence type="ECO:0000313" key="19">
    <source>
        <dbReference type="Proteomes" id="UP000053820"/>
    </source>
</evidence>
<keyword evidence="10 16" id="KW-0326">Glycosidase</keyword>
<dbReference type="InterPro" id="IPR006626">
    <property type="entry name" value="PbH1"/>
</dbReference>
<gene>
    <name evidence="18" type="ORF">HYDPIDRAFT_177998</name>
</gene>
<keyword evidence="19" id="KW-1185">Reference proteome</keyword>
<dbReference type="EMBL" id="KN839909">
    <property type="protein sequence ID" value="KIJ58825.1"/>
    <property type="molecule type" value="Genomic_DNA"/>
</dbReference>
<evidence type="ECO:0000256" key="7">
    <source>
        <dbReference type="ARBA" id="ARBA00023157"/>
    </source>
</evidence>
<keyword evidence="9" id="KW-0119">Carbohydrate metabolism</keyword>